<evidence type="ECO:0000256" key="5">
    <source>
        <dbReference type="ARBA" id="ARBA00023242"/>
    </source>
</evidence>
<dbReference type="GO" id="GO:0005634">
    <property type="term" value="C:nucleus"/>
    <property type="evidence" value="ECO:0007669"/>
    <property type="project" value="UniProtKB-SubCell"/>
</dbReference>
<feature type="domain" description="NAC" evidence="6">
    <location>
        <begin position="4"/>
        <end position="161"/>
    </location>
</feature>
<evidence type="ECO:0000256" key="1">
    <source>
        <dbReference type="ARBA" id="ARBA00004123"/>
    </source>
</evidence>
<dbReference type="GO" id="GO:0006355">
    <property type="term" value="P:regulation of DNA-templated transcription"/>
    <property type="evidence" value="ECO:0007669"/>
    <property type="project" value="InterPro"/>
</dbReference>
<dbReference type="InterPro" id="IPR036093">
    <property type="entry name" value="NAC_dom_sf"/>
</dbReference>
<keyword evidence="5" id="KW-0539">Nucleus</keyword>
<keyword evidence="8" id="KW-1185">Reference proteome</keyword>
<dbReference type="AlphaFoldDB" id="A0A444YI79"/>
<dbReference type="PANTHER" id="PTHR31989">
    <property type="entry name" value="NAC DOMAIN-CONTAINING PROTEIN 82-RELATED"/>
    <property type="match status" value="1"/>
</dbReference>
<evidence type="ECO:0000313" key="8">
    <source>
        <dbReference type="Proteomes" id="UP000289738"/>
    </source>
</evidence>
<dbReference type="EMBL" id="SDMP01000016">
    <property type="protein sequence ID" value="RYR01608.1"/>
    <property type="molecule type" value="Genomic_DNA"/>
</dbReference>
<reference evidence="7 8" key="1">
    <citation type="submission" date="2019-01" db="EMBL/GenBank/DDBJ databases">
        <title>Sequencing of cultivated peanut Arachis hypogaea provides insights into genome evolution and oil improvement.</title>
        <authorList>
            <person name="Chen X."/>
        </authorList>
    </citation>
    <scope>NUCLEOTIDE SEQUENCE [LARGE SCALE GENOMIC DNA]</scope>
    <source>
        <strain evidence="8">cv. Fuhuasheng</strain>
        <tissue evidence="7">Leaves</tissue>
    </source>
</reference>
<evidence type="ECO:0000256" key="2">
    <source>
        <dbReference type="ARBA" id="ARBA00023015"/>
    </source>
</evidence>
<evidence type="ECO:0000313" key="7">
    <source>
        <dbReference type="EMBL" id="RYR01608.1"/>
    </source>
</evidence>
<proteinExistence type="predicted"/>
<dbReference type="Pfam" id="PF02365">
    <property type="entry name" value="NAM"/>
    <property type="match status" value="1"/>
</dbReference>
<dbReference type="STRING" id="3818.A0A444YI79"/>
<organism evidence="7 8">
    <name type="scientific">Arachis hypogaea</name>
    <name type="common">Peanut</name>
    <dbReference type="NCBI Taxonomy" id="3818"/>
    <lineage>
        <taxon>Eukaryota</taxon>
        <taxon>Viridiplantae</taxon>
        <taxon>Streptophyta</taxon>
        <taxon>Embryophyta</taxon>
        <taxon>Tracheophyta</taxon>
        <taxon>Spermatophyta</taxon>
        <taxon>Magnoliopsida</taxon>
        <taxon>eudicotyledons</taxon>
        <taxon>Gunneridae</taxon>
        <taxon>Pentapetalae</taxon>
        <taxon>rosids</taxon>
        <taxon>fabids</taxon>
        <taxon>Fabales</taxon>
        <taxon>Fabaceae</taxon>
        <taxon>Papilionoideae</taxon>
        <taxon>50 kb inversion clade</taxon>
        <taxon>dalbergioids sensu lato</taxon>
        <taxon>Dalbergieae</taxon>
        <taxon>Pterocarpus clade</taxon>
        <taxon>Arachis</taxon>
    </lineage>
</organism>
<name>A0A444YI79_ARAHY</name>
<keyword evidence="4" id="KW-0804">Transcription</keyword>
<dbReference type="InterPro" id="IPR003441">
    <property type="entry name" value="NAC-dom"/>
</dbReference>
<evidence type="ECO:0000256" key="4">
    <source>
        <dbReference type="ARBA" id="ARBA00023163"/>
    </source>
</evidence>
<evidence type="ECO:0000256" key="3">
    <source>
        <dbReference type="ARBA" id="ARBA00023125"/>
    </source>
</evidence>
<comment type="caution">
    <text evidence="7">The sequence shown here is derived from an EMBL/GenBank/DDBJ whole genome shotgun (WGS) entry which is preliminary data.</text>
</comment>
<keyword evidence="3" id="KW-0238">DNA-binding</keyword>
<keyword evidence="2" id="KW-0805">Transcription regulation</keyword>
<dbReference type="SUPFAM" id="SSF101941">
    <property type="entry name" value="NAC domain"/>
    <property type="match status" value="1"/>
</dbReference>
<evidence type="ECO:0000259" key="6">
    <source>
        <dbReference type="PROSITE" id="PS51005"/>
    </source>
</evidence>
<accession>A0A444YI79</accession>
<dbReference type="GO" id="GO:0003677">
    <property type="term" value="F:DNA binding"/>
    <property type="evidence" value="ECO:0007669"/>
    <property type="project" value="UniProtKB-KW"/>
</dbReference>
<gene>
    <name evidence="7" type="ORF">Ahy_B06g080488</name>
</gene>
<protein>
    <recommendedName>
        <fullName evidence="6">NAC domain-containing protein</fullName>
    </recommendedName>
</protein>
<comment type="subcellular location">
    <subcellularLocation>
        <location evidence="1">Nucleus</location>
    </subcellularLocation>
</comment>
<dbReference type="Gene3D" id="2.170.150.80">
    <property type="entry name" value="NAC domain"/>
    <property type="match status" value="1"/>
</dbReference>
<dbReference type="PROSITE" id="PS51005">
    <property type="entry name" value="NAC"/>
    <property type="match status" value="1"/>
</dbReference>
<sequence length="279" mass="31216">MAELSAAATFTPSDEELIHFLSDKVKGQSMDEDAAINIHECEYLYGRNKNPWDIWRDFAGDVDAGRTALFFFSPTKKHHSTASRPIGAGVWEAEAETIDGESIVGKGKNRRIGTKKCFVFDKSGTSYDGAWILHEYTLHGSSLHTNTSVDHSYVICKLIKNVEGEAHPVEVQFGDKRKRHGQSATTSGVQIDVNAPHSYVVLTNCHIYFKRNTKEQEVQFIPNELGRRMLLEMFEGKKDDEDGLTLSFIVKQGLPITNENLIRNLMQLQGGTRRGGKGI</sequence>
<dbReference type="Proteomes" id="UP000289738">
    <property type="component" value="Chromosome B06"/>
</dbReference>